<dbReference type="Pfam" id="PF01026">
    <property type="entry name" value="TatD_DNase"/>
    <property type="match status" value="1"/>
</dbReference>
<proteinExistence type="predicted"/>
<evidence type="ECO:0008006" key="3">
    <source>
        <dbReference type="Google" id="ProtNLM"/>
    </source>
</evidence>
<dbReference type="GO" id="GO:0016788">
    <property type="term" value="F:hydrolase activity, acting on ester bonds"/>
    <property type="evidence" value="ECO:0007669"/>
    <property type="project" value="InterPro"/>
</dbReference>
<dbReference type="OrthoDB" id="9775608at2"/>
<dbReference type="PANTHER" id="PTHR46124">
    <property type="entry name" value="D-AMINOACYL-TRNA DEACYLASE"/>
    <property type="match status" value="1"/>
</dbReference>
<evidence type="ECO:0000313" key="2">
    <source>
        <dbReference type="Proteomes" id="UP000306980"/>
    </source>
</evidence>
<dbReference type="Gene3D" id="3.20.20.140">
    <property type="entry name" value="Metal-dependent hydrolases"/>
    <property type="match status" value="1"/>
</dbReference>
<dbReference type="InterPro" id="IPR001130">
    <property type="entry name" value="TatD-like"/>
</dbReference>
<protein>
    <recommendedName>
        <fullName evidence="3">Amidohydrolase-related domain-containing protein</fullName>
    </recommendedName>
</protein>
<comment type="caution">
    <text evidence="1">The sequence shown here is derived from an EMBL/GenBank/DDBJ whole genome shotgun (WGS) entry which is preliminary data.</text>
</comment>
<reference evidence="1 2" key="1">
    <citation type="submission" date="2019-05" db="EMBL/GenBank/DDBJ databases">
        <title>Genomic analysis of Lentibacillus sp. NKC220-2.</title>
        <authorList>
            <person name="Oh Y.J."/>
        </authorList>
    </citation>
    <scope>NUCLEOTIDE SEQUENCE [LARGE SCALE GENOMIC DNA]</scope>
    <source>
        <strain evidence="1 2">NKC220-2</strain>
    </source>
</reference>
<dbReference type="AlphaFoldDB" id="A0A5S3QLR4"/>
<dbReference type="Proteomes" id="UP000306980">
    <property type="component" value="Unassembled WGS sequence"/>
</dbReference>
<dbReference type="PANTHER" id="PTHR46124:SF2">
    <property type="entry name" value="D-AMINOACYL-TRNA DEACYLASE"/>
    <property type="match status" value="1"/>
</dbReference>
<name>A0A5S3QLR4_9BACI</name>
<evidence type="ECO:0000313" key="1">
    <source>
        <dbReference type="EMBL" id="TMN22884.1"/>
    </source>
</evidence>
<sequence>MVVVFPLSPAAQSSPYVANRALAPLFFSLTPDILYKQRTRDLVLTYPLEKMMVETDGPWSFEGILKGKMTHPVMIHHSIREMSDLKRMSVDDVYRQIYENTCRFYRL</sequence>
<accession>A0A5S3QLR4</accession>
<gene>
    <name evidence="1" type="ORF">FFL34_12905</name>
</gene>
<dbReference type="RefSeq" id="WP_138603780.1">
    <property type="nucleotide sequence ID" value="NZ_VCIA01000001.1"/>
</dbReference>
<dbReference type="EMBL" id="VCIA01000001">
    <property type="protein sequence ID" value="TMN22884.1"/>
    <property type="molecule type" value="Genomic_DNA"/>
</dbReference>
<dbReference type="SUPFAM" id="SSF51556">
    <property type="entry name" value="Metallo-dependent hydrolases"/>
    <property type="match status" value="1"/>
</dbReference>
<dbReference type="InterPro" id="IPR032466">
    <property type="entry name" value="Metal_Hydrolase"/>
</dbReference>
<organism evidence="1 2">
    <name type="scientific">Lentibacillus cibarius</name>
    <dbReference type="NCBI Taxonomy" id="2583219"/>
    <lineage>
        <taxon>Bacteria</taxon>
        <taxon>Bacillati</taxon>
        <taxon>Bacillota</taxon>
        <taxon>Bacilli</taxon>
        <taxon>Bacillales</taxon>
        <taxon>Bacillaceae</taxon>
        <taxon>Lentibacillus</taxon>
    </lineage>
</organism>